<feature type="domain" description="Rieske" evidence="6">
    <location>
        <begin position="12"/>
        <end position="115"/>
    </location>
</feature>
<evidence type="ECO:0000313" key="8">
    <source>
        <dbReference type="Proteomes" id="UP000001989"/>
    </source>
</evidence>
<dbReference type="Gene3D" id="3.90.380.10">
    <property type="entry name" value="Naphthalene 1,2-dioxygenase Alpha Subunit, Chain A, domain 1"/>
    <property type="match status" value="1"/>
</dbReference>
<protein>
    <submittedName>
        <fullName evidence="7">Rieske (2Fe-2S) domain protein</fullName>
    </submittedName>
</protein>
<evidence type="ECO:0000256" key="3">
    <source>
        <dbReference type="ARBA" id="ARBA00023002"/>
    </source>
</evidence>
<dbReference type="EMBL" id="CP000699">
    <property type="protein sequence ID" value="ABQ69612.1"/>
    <property type="molecule type" value="Genomic_DNA"/>
</dbReference>
<sequence>MGSTFECLKRAWYVAAMSSEVEGEALFHRRILGTSVMIYRLADGTPVAMHDRCPHRFAPLHLGQREGDEIACRYHALRFDADGRCTHNPHGNGRIPDAARVRRFPLLERYGFLWIWMDDSDPDPALLPDFSPLEEGHPNAVAQTYMHMDVNYELIIDNVMDLSHIDHVHGEIITTRGQLSPVVPKVRERDTHISARWEWSQTPAMMIFAPFLPRPEDAARHYFDISWTAPANIQLSVGAVQDSDDFGDATSQYDLHTCTPEDAFKTHYFFATRRNHIVDDADYNRKKIEAMHAAFETEDGPIITAVQEEMGEAEFFSLDPVLMSNDVAPVKVRRRLRRMIVEEQAAAAAADAA</sequence>
<dbReference type="GO" id="GO:0051537">
    <property type="term" value="F:2 iron, 2 sulfur cluster binding"/>
    <property type="evidence" value="ECO:0007669"/>
    <property type="project" value="UniProtKB-KW"/>
</dbReference>
<dbReference type="SUPFAM" id="SSF50022">
    <property type="entry name" value="ISP domain"/>
    <property type="match status" value="1"/>
</dbReference>
<dbReference type="Pfam" id="PF00355">
    <property type="entry name" value="Rieske"/>
    <property type="match status" value="1"/>
</dbReference>
<evidence type="ECO:0000256" key="5">
    <source>
        <dbReference type="ARBA" id="ARBA00023014"/>
    </source>
</evidence>
<dbReference type="InterPro" id="IPR036922">
    <property type="entry name" value="Rieske_2Fe-2S_sf"/>
</dbReference>
<proteinExistence type="predicted"/>
<dbReference type="InterPro" id="IPR017941">
    <property type="entry name" value="Rieske_2Fe-2S"/>
</dbReference>
<organism evidence="7 8">
    <name type="scientific">Rhizorhabdus wittichii (strain DSM 6014 / CCUG 31198 / JCM 15750 / NBRC 105917 / EY 4224 / RW1)</name>
    <name type="common">Sphingomonas wittichii</name>
    <dbReference type="NCBI Taxonomy" id="392499"/>
    <lineage>
        <taxon>Bacteria</taxon>
        <taxon>Pseudomonadati</taxon>
        <taxon>Pseudomonadota</taxon>
        <taxon>Alphaproteobacteria</taxon>
        <taxon>Sphingomonadales</taxon>
        <taxon>Sphingomonadaceae</taxon>
        <taxon>Rhizorhabdus</taxon>
    </lineage>
</organism>
<accession>A0A9J9HDN6</accession>
<keyword evidence="4" id="KW-0408">Iron</keyword>
<dbReference type="InterPro" id="IPR044043">
    <property type="entry name" value="VanA_C_cat"/>
</dbReference>
<keyword evidence="3" id="KW-0560">Oxidoreductase</keyword>
<dbReference type="GO" id="GO:0016491">
    <property type="term" value="F:oxidoreductase activity"/>
    <property type="evidence" value="ECO:0007669"/>
    <property type="project" value="UniProtKB-KW"/>
</dbReference>
<evidence type="ECO:0000259" key="6">
    <source>
        <dbReference type="PROSITE" id="PS51296"/>
    </source>
</evidence>
<dbReference type="GO" id="GO:0005737">
    <property type="term" value="C:cytoplasm"/>
    <property type="evidence" value="ECO:0007669"/>
    <property type="project" value="TreeGrafter"/>
</dbReference>
<dbReference type="PANTHER" id="PTHR21266:SF19">
    <property type="entry name" value="CHLOROPHYLLIDE A OXYGENASE, CHLOROPLASTIC"/>
    <property type="match status" value="1"/>
</dbReference>
<evidence type="ECO:0000313" key="7">
    <source>
        <dbReference type="EMBL" id="ABQ69612.1"/>
    </source>
</evidence>
<dbReference type="PROSITE" id="PS51296">
    <property type="entry name" value="RIESKE"/>
    <property type="match status" value="1"/>
</dbReference>
<dbReference type="OrthoDB" id="9800776at2"/>
<dbReference type="KEGG" id="swi:Swit_3266"/>
<dbReference type="Proteomes" id="UP000001989">
    <property type="component" value="Chromosome"/>
</dbReference>
<dbReference type="SUPFAM" id="SSF55961">
    <property type="entry name" value="Bet v1-like"/>
    <property type="match status" value="1"/>
</dbReference>
<gene>
    <name evidence="7" type="ordered locus">Swit_3266</name>
</gene>
<evidence type="ECO:0000256" key="2">
    <source>
        <dbReference type="ARBA" id="ARBA00022723"/>
    </source>
</evidence>
<evidence type="ECO:0000256" key="1">
    <source>
        <dbReference type="ARBA" id="ARBA00022714"/>
    </source>
</evidence>
<dbReference type="InterPro" id="IPR050584">
    <property type="entry name" value="Cholesterol_7-desaturase"/>
</dbReference>
<evidence type="ECO:0000256" key="4">
    <source>
        <dbReference type="ARBA" id="ARBA00023004"/>
    </source>
</evidence>
<dbReference type="AlphaFoldDB" id="A0A9J9HDN6"/>
<name>A0A9J9HDN6_RHIWR</name>
<dbReference type="Pfam" id="PF19112">
    <property type="entry name" value="VanA_C"/>
    <property type="match status" value="1"/>
</dbReference>
<keyword evidence="2" id="KW-0479">Metal-binding</keyword>
<dbReference type="GO" id="GO:0046872">
    <property type="term" value="F:metal ion binding"/>
    <property type="evidence" value="ECO:0007669"/>
    <property type="project" value="UniProtKB-KW"/>
</dbReference>
<dbReference type="Gene3D" id="2.102.10.10">
    <property type="entry name" value="Rieske [2Fe-2S] iron-sulphur domain"/>
    <property type="match status" value="1"/>
</dbReference>
<keyword evidence="8" id="KW-1185">Reference proteome</keyword>
<reference evidence="7 8" key="1">
    <citation type="journal article" date="2010" name="J. Bacteriol.">
        <title>Genome sequence of the dioxin-mineralizing bacterium Sphingomonas wittichii RW1.</title>
        <authorList>
            <person name="Miller T.R."/>
            <person name="Delcher A.L."/>
            <person name="Salzberg S.L."/>
            <person name="Saunders E."/>
            <person name="Detter J.C."/>
            <person name="Halden R.U."/>
        </authorList>
    </citation>
    <scope>NUCLEOTIDE SEQUENCE [LARGE SCALE GENOMIC DNA]</scope>
    <source>
        <strain evidence="8">DSM 6014 / CCUG 31198 / JCM 15750 / NBRC 105917 / EY 4224 / RW1</strain>
    </source>
</reference>
<dbReference type="PANTHER" id="PTHR21266">
    <property type="entry name" value="IRON-SULFUR DOMAIN CONTAINING PROTEIN"/>
    <property type="match status" value="1"/>
</dbReference>
<keyword evidence="1" id="KW-0001">2Fe-2S</keyword>
<keyword evidence="5" id="KW-0411">Iron-sulfur</keyword>